<dbReference type="GO" id="GO:0015031">
    <property type="term" value="P:protein transport"/>
    <property type="evidence" value="ECO:0007669"/>
    <property type="project" value="InterPro"/>
</dbReference>
<evidence type="ECO:0000256" key="2">
    <source>
        <dbReference type="RuleBase" id="RU363124"/>
    </source>
</evidence>
<gene>
    <name evidence="4" type="ORF">TrRE_jg6056</name>
</gene>
<dbReference type="GO" id="GO:0005093">
    <property type="term" value="F:Rab GDP-dissociation inhibitor activity"/>
    <property type="evidence" value="ECO:0007669"/>
    <property type="project" value="InterPro"/>
</dbReference>
<dbReference type="PRINTS" id="PR00892">
    <property type="entry name" value="RABGDI"/>
</dbReference>
<dbReference type="Gene3D" id="3.30.519.10">
    <property type="entry name" value="Guanine Nucleotide Dissociation Inhibitor, domain 2"/>
    <property type="match status" value="1"/>
</dbReference>
<proteinExistence type="inferred from homology"/>
<dbReference type="AlphaFoldDB" id="A0A9W7CMG7"/>
<dbReference type="GO" id="GO:0016192">
    <property type="term" value="P:vesicle-mediated transport"/>
    <property type="evidence" value="ECO:0007669"/>
    <property type="project" value="TreeGrafter"/>
</dbReference>
<dbReference type="Gene3D" id="3.50.50.60">
    <property type="entry name" value="FAD/NAD(P)-binding domain"/>
    <property type="match status" value="1"/>
</dbReference>
<dbReference type="GO" id="GO:0007264">
    <property type="term" value="P:small GTPase-mediated signal transduction"/>
    <property type="evidence" value="ECO:0007669"/>
    <property type="project" value="InterPro"/>
</dbReference>
<organism evidence="4 5">
    <name type="scientific">Triparma retinervis</name>
    <dbReference type="NCBI Taxonomy" id="2557542"/>
    <lineage>
        <taxon>Eukaryota</taxon>
        <taxon>Sar</taxon>
        <taxon>Stramenopiles</taxon>
        <taxon>Ochrophyta</taxon>
        <taxon>Bolidophyceae</taxon>
        <taxon>Parmales</taxon>
        <taxon>Triparmaceae</taxon>
        <taxon>Triparma</taxon>
    </lineage>
</organism>
<protein>
    <recommendedName>
        <fullName evidence="2">Rab GDP dissociation inhibitor</fullName>
    </recommendedName>
</protein>
<reference evidence="4" key="1">
    <citation type="submission" date="2022-07" db="EMBL/GenBank/DDBJ databases">
        <title>Genome analysis of Parmales, a sister group of diatoms, reveals the evolutionary specialization of diatoms from phago-mixotrophs to photoautotrophs.</title>
        <authorList>
            <person name="Ban H."/>
            <person name="Sato S."/>
            <person name="Yoshikawa S."/>
            <person name="Kazumasa Y."/>
            <person name="Nakamura Y."/>
            <person name="Ichinomiya M."/>
            <person name="Saitoh K."/>
            <person name="Sato N."/>
            <person name="Blanc-Mathieu R."/>
            <person name="Endo H."/>
            <person name="Kuwata A."/>
            <person name="Ogata H."/>
        </authorList>
    </citation>
    <scope>NUCLEOTIDE SEQUENCE</scope>
</reference>
<feature type="compositionally biased region" description="Basic and acidic residues" evidence="3">
    <location>
        <begin position="20"/>
        <end position="34"/>
    </location>
</feature>
<dbReference type="Pfam" id="PF00996">
    <property type="entry name" value="GDI"/>
    <property type="match status" value="1"/>
</dbReference>
<dbReference type="Gene3D" id="1.10.405.10">
    <property type="entry name" value="Guanine Nucleotide Dissociation Inhibitor, domain 1"/>
    <property type="match status" value="1"/>
</dbReference>
<dbReference type="FunFam" id="1.10.405.10:FF:000011">
    <property type="entry name" value="Rab GDP dissociation inhibitor"/>
    <property type="match status" value="1"/>
</dbReference>
<evidence type="ECO:0000313" key="4">
    <source>
        <dbReference type="EMBL" id="GMI07334.1"/>
    </source>
</evidence>
<sequence>MSDFEEKIGDAPAAPEPNEDTGKEQEKEEDKDRPSWLPEGCNQLADGEYDAIVLGTGLKECIMSGLLSTQGLKVLHLDRYNYYGADCASLNLSNLYSKFQAGDPPQYLGSNRDYNVDLIPKFIMACGNLTKMLLHTKVTRYLEFKSIDASFVVQKNKVLKVPATPQEALSSSLMGIFEKRRFRSFLIYINEYNPSDPTTFKDKDLSVMTMRDLYTSFGLCDATHEFISHAMCLELDNDHLTSPALPTVLRLQTYCTSLETYGKSPYIYPMYGLGGLPEGFSRLCAIHGGTFMLNADVKEVMFDEDGAAWGVKVDVDDMQTGKRELQCAKATMVIGDPSYFPSSKIRSTGQVVRSICFLNHPLPNTNNSESCQIIIPGPQVGRKNDVFVCCLSSQQNVVAKGIYVAIVSTKVETSDPAKELVPGLRLLGQILQRFDSVSECYEPAGDGLSDRCFISSSFDGTSHFEADCDDLLSLYKRVTGEDLDMNIDTSLEPDY</sequence>
<keyword evidence="5" id="KW-1185">Reference proteome</keyword>
<evidence type="ECO:0000313" key="5">
    <source>
        <dbReference type="Proteomes" id="UP001165082"/>
    </source>
</evidence>
<evidence type="ECO:0000256" key="1">
    <source>
        <dbReference type="ARBA" id="ARBA00005593"/>
    </source>
</evidence>
<dbReference type="PRINTS" id="PR00891">
    <property type="entry name" value="RABGDIREP"/>
</dbReference>
<dbReference type="InterPro" id="IPR000806">
    <property type="entry name" value="RabGDI"/>
</dbReference>
<dbReference type="SUPFAM" id="SSF51905">
    <property type="entry name" value="FAD/NAD(P)-binding domain"/>
    <property type="match status" value="2"/>
</dbReference>
<dbReference type="Proteomes" id="UP001165082">
    <property type="component" value="Unassembled WGS sequence"/>
</dbReference>
<name>A0A9W7CMG7_9STRA</name>
<dbReference type="OrthoDB" id="9446342at2759"/>
<accession>A0A9W7CMG7</accession>
<dbReference type="InterPro" id="IPR018203">
    <property type="entry name" value="GDP_dissociation_inhibitor"/>
</dbReference>
<dbReference type="PANTHER" id="PTHR11787">
    <property type="entry name" value="RAB GDP-DISSOCIATION INHIBITOR"/>
    <property type="match status" value="1"/>
</dbReference>
<dbReference type="PANTHER" id="PTHR11787:SF8">
    <property type="entry name" value="RAB GDP DISSOCIATION INHIBITOR"/>
    <property type="match status" value="1"/>
</dbReference>
<comment type="similarity">
    <text evidence="1 2">Belongs to the Rab GDI family.</text>
</comment>
<dbReference type="EMBL" id="BRXZ01000203">
    <property type="protein sequence ID" value="GMI07334.1"/>
    <property type="molecule type" value="Genomic_DNA"/>
</dbReference>
<dbReference type="GO" id="GO:0005737">
    <property type="term" value="C:cytoplasm"/>
    <property type="evidence" value="ECO:0007669"/>
    <property type="project" value="TreeGrafter"/>
</dbReference>
<comment type="caution">
    <text evidence="4">The sequence shown here is derived from an EMBL/GenBank/DDBJ whole genome shotgun (WGS) entry which is preliminary data.</text>
</comment>
<dbReference type="SUPFAM" id="SSF54373">
    <property type="entry name" value="FAD-linked reductases, C-terminal domain"/>
    <property type="match status" value="1"/>
</dbReference>
<dbReference type="InterPro" id="IPR036188">
    <property type="entry name" value="FAD/NAD-bd_sf"/>
</dbReference>
<evidence type="ECO:0000256" key="3">
    <source>
        <dbReference type="SAM" id="MobiDB-lite"/>
    </source>
</evidence>
<feature type="region of interest" description="Disordered" evidence="3">
    <location>
        <begin position="1"/>
        <end position="37"/>
    </location>
</feature>